<evidence type="ECO:0000259" key="20">
    <source>
        <dbReference type="PROSITE" id="PS00624"/>
    </source>
</evidence>
<dbReference type="GO" id="GO:0033718">
    <property type="term" value="F:pyranose dehydrogenase (acceptor) activity"/>
    <property type="evidence" value="ECO:0007669"/>
    <property type="project" value="UniProtKB-EC"/>
</dbReference>
<dbReference type="EMBL" id="JANBPK010000785">
    <property type="protein sequence ID" value="KAJ2932021.1"/>
    <property type="molecule type" value="Genomic_DNA"/>
</dbReference>
<dbReference type="InterPro" id="IPR036188">
    <property type="entry name" value="FAD/NAD-bd_sf"/>
</dbReference>
<dbReference type="EC" id="1.1.99.29" evidence="5"/>
<proteinExistence type="inferred from homology"/>
<evidence type="ECO:0000256" key="17">
    <source>
        <dbReference type="ARBA" id="ARBA00034059"/>
    </source>
</evidence>
<evidence type="ECO:0000256" key="10">
    <source>
        <dbReference type="ARBA" id="ARBA00023002"/>
    </source>
</evidence>
<evidence type="ECO:0000256" key="11">
    <source>
        <dbReference type="ARBA" id="ARBA00023180"/>
    </source>
</evidence>
<evidence type="ECO:0000256" key="8">
    <source>
        <dbReference type="ARBA" id="ARBA00022729"/>
    </source>
</evidence>
<name>A0A9W8JA17_9AGAR</name>
<dbReference type="InterPro" id="IPR012132">
    <property type="entry name" value="GMC_OxRdtase"/>
</dbReference>
<keyword evidence="6" id="KW-0964">Secreted</keyword>
<evidence type="ECO:0000256" key="3">
    <source>
        <dbReference type="ARBA" id="ARBA00010790"/>
    </source>
</evidence>
<comment type="catalytic activity">
    <reaction evidence="15">
        <text>pyranose + acceptor = pyranos-3-ulose + reduced acceptor.</text>
        <dbReference type="EC" id="1.1.99.29"/>
    </reaction>
</comment>
<keyword evidence="10" id="KW-0560">Oxidoreductase</keyword>
<evidence type="ECO:0000256" key="6">
    <source>
        <dbReference type="ARBA" id="ARBA00022525"/>
    </source>
</evidence>
<organism evidence="21 22">
    <name type="scientific">Candolleomyces eurysporus</name>
    <dbReference type="NCBI Taxonomy" id="2828524"/>
    <lineage>
        <taxon>Eukaryota</taxon>
        <taxon>Fungi</taxon>
        <taxon>Dikarya</taxon>
        <taxon>Basidiomycota</taxon>
        <taxon>Agaricomycotina</taxon>
        <taxon>Agaricomycetes</taxon>
        <taxon>Agaricomycetidae</taxon>
        <taxon>Agaricales</taxon>
        <taxon>Agaricineae</taxon>
        <taxon>Psathyrellaceae</taxon>
        <taxon>Candolleomyces</taxon>
    </lineage>
</organism>
<dbReference type="Pfam" id="PF14022">
    <property type="entry name" value="DUF4238"/>
    <property type="match status" value="1"/>
</dbReference>
<comment type="subcellular location">
    <subcellularLocation>
        <location evidence="2">Secreted</location>
    </subcellularLocation>
</comment>
<protein>
    <recommendedName>
        <fullName evidence="5">pyranose dehydrogenase (acceptor)</fullName>
        <ecNumber evidence="5">1.1.99.29</ecNumber>
    </recommendedName>
</protein>
<evidence type="ECO:0000256" key="13">
    <source>
        <dbReference type="ARBA" id="ARBA00033986"/>
    </source>
</evidence>
<evidence type="ECO:0000256" key="14">
    <source>
        <dbReference type="ARBA" id="ARBA00034010"/>
    </source>
</evidence>
<evidence type="ECO:0000256" key="2">
    <source>
        <dbReference type="ARBA" id="ARBA00004613"/>
    </source>
</evidence>
<dbReference type="AlphaFoldDB" id="A0A9W8JA17"/>
<feature type="region of interest" description="Disordered" evidence="19">
    <location>
        <begin position="714"/>
        <end position="737"/>
    </location>
</feature>
<keyword evidence="7" id="KW-0285">Flavoprotein</keyword>
<dbReference type="SUPFAM" id="SSF54373">
    <property type="entry name" value="FAD-linked reductases, C-terminal domain"/>
    <property type="match status" value="1"/>
</dbReference>
<comment type="subunit">
    <text evidence="4">Monomer.</text>
</comment>
<keyword evidence="22" id="KW-1185">Reference proteome</keyword>
<evidence type="ECO:0000313" key="21">
    <source>
        <dbReference type="EMBL" id="KAJ2932021.1"/>
    </source>
</evidence>
<reference evidence="21" key="1">
    <citation type="submission" date="2022-06" db="EMBL/GenBank/DDBJ databases">
        <title>Genome Sequence of Candolleomyces eurysporus.</title>
        <authorList>
            <person name="Buettner E."/>
        </authorList>
    </citation>
    <scope>NUCLEOTIDE SEQUENCE</scope>
    <source>
        <strain evidence="21">VTCC 930004</strain>
    </source>
</reference>
<evidence type="ECO:0000256" key="9">
    <source>
        <dbReference type="ARBA" id="ARBA00022827"/>
    </source>
</evidence>
<evidence type="ECO:0000256" key="18">
    <source>
        <dbReference type="SAM" id="Coils"/>
    </source>
</evidence>
<keyword evidence="11" id="KW-0325">Glycoprotein</keyword>
<comment type="catalytic activity">
    <reaction evidence="17">
        <text>a pyranoside + acceptor = a pyranosid-3,4-diulose + reduced acceptor.</text>
        <dbReference type="EC" id="1.1.99.29"/>
    </reaction>
</comment>
<keyword evidence="8" id="KW-0732">Signal</keyword>
<dbReference type="Gene3D" id="3.30.560.10">
    <property type="entry name" value="Glucose Oxidase, domain 3"/>
    <property type="match status" value="1"/>
</dbReference>
<dbReference type="InterPro" id="IPR025332">
    <property type="entry name" value="DUF4238"/>
</dbReference>
<evidence type="ECO:0000256" key="16">
    <source>
        <dbReference type="ARBA" id="ARBA00034050"/>
    </source>
</evidence>
<comment type="similarity">
    <text evidence="3">Belongs to the GMC oxidoreductase family.</text>
</comment>
<evidence type="ECO:0000256" key="15">
    <source>
        <dbReference type="ARBA" id="ARBA00034029"/>
    </source>
</evidence>
<comment type="catalytic activity">
    <reaction evidence="14">
        <text>pyranose + acceptor = pyranos-2,3-diulose + reduced acceptor.</text>
        <dbReference type="EC" id="1.1.99.29"/>
    </reaction>
</comment>
<evidence type="ECO:0000256" key="19">
    <source>
        <dbReference type="SAM" id="MobiDB-lite"/>
    </source>
</evidence>
<dbReference type="OrthoDB" id="5340163at2759"/>
<feature type="compositionally biased region" description="Pro residues" evidence="19">
    <location>
        <begin position="629"/>
        <end position="639"/>
    </location>
</feature>
<feature type="compositionally biased region" description="Basic and acidic residues" evidence="19">
    <location>
        <begin position="717"/>
        <end position="737"/>
    </location>
</feature>
<evidence type="ECO:0000256" key="7">
    <source>
        <dbReference type="ARBA" id="ARBA00022630"/>
    </source>
</evidence>
<dbReference type="Pfam" id="PF00732">
    <property type="entry name" value="GMC_oxred_N"/>
    <property type="match status" value="1"/>
</dbReference>
<feature type="region of interest" description="Disordered" evidence="19">
    <location>
        <begin position="594"/>
        <end position="660"/>
    </location>
</feature>
<evidence type="ECO:0000256" key="4">
    <source>
        <dbReference type="ARBA" id="ARBA00011245"/>
    </source>
</evidence>
<feature type="non-terminal residue" evidence="21">
    <location>
        <position position="1268"/>
    </location>
</feature>
<dbReference type="GO" id="GO:0005576">
    <property type="term" value="C:extracellular region"/>
    <property type="evidence" value="ECO:0007669"/>
    <property type="project" value="UniProtKB-SubCell"/>
</dbReference>
<dbReference type="PANTHER" id="PTHR11552">
    <property type="entry name" value="GLUCOSE-METHANOL-CHOLINE GMC OXIDOREDUCTASE"/>
    <property type="match status" value="1"/>
</dbReference>
<evidence type="ECO:0000256" key="12">
    <source>
        <dbReference type="ARBA" id="ARBA00024699"/>
    </source>
</evidence>
<evidence type="ECO:0000256" key="5">
    <source>
        <dbReference type="ARBA" id="ARBA00013177"/>
    </source>
</evidence>
<comment type="cofactor">
    <cofactor evidence="1">
        <name>FAD</name>
        <dbReference type="ChEBI" id="CHEBI:57692"/>
    </cofactor>
</comment>
<dbReference type="SUPFAM" id="SSF51905">
    <property type="entry name" value="FAD/NAD(P)-binding domain"/>
    <property type="match status" value="1"/>
</dbReference>
<comment type="function">
    <text evidence="12">Catalyzes the single-oxidation or sequential double oxidation reaction of carbohydrates primarily at carbon-2 and/or carbon-3 with the concomitant reduction of the flavin. The enzyme exhibits a broad sugar substrate specificity, oxidizing different aldopyranoses to the corresponding C-1, C-2, C-3 or C-1,2, C-2,3 and C-3,4 (di)dehydro sugars with substrate-specific regioselectivity. Accepts only a narrow range of electron acceptors such as substituted benzoquinones and complexed metal ions and reacts extremely slowly with O(2) as acceptor. May play a role in the natural recycling of plant matter by oxidizing all major monosaccharides in lignocellulose and by reducing quinone compounds or reactive radical species generated during lignin depolymerization.</text>
</comment>
<feature type="compositionally biased region" description="Low complexity" evidence="19">
    <location>
        <begin position="640"/>
        <end position="649"/>
    </location>
</feature>
<accession>A0A9W8JA17</accession>
<evidence type="ECO:0000256" key="1">
    <source>
        <dbReference type="ARBA" id="ARBA00001974"/>
    </source>
</evidence>
<dbReference type="GO" id="GO:0050660">
    <property type="term" value="F:flavin adenine dinucleotide binding"/>
    <property type="evidence" value="ECO:0007669"/>
    <property type="project" value="InterPro"/>
</dbReference>
<dbReference type="InterPro" id="IPR007867">
    <property type="entry name" value="GMC_OxRtase_C"/>
</dbReference>
<feature type="coiled-coil region" evidence="18">
    <location>
        <begin position="86"/>
        <end position="113"/>
    </location>
</feature>
<sequence>MPYHHYIPQFILREFIPEDTASLDPLIRKTKKERQRETRKARKKGLPDPETISVFDLGSRLIESVPIAKTFGAVNFYEDANNQEGPQHLEKKLSELEREAAQVIRELHIAAGRQSSSQTFTLSTNDLELLLKFIFLLHYRSGAIEKTYFQENHPRNAPIRQWIRHLKKTKGYTTNREIWLDGLHYYLSTEHSDILDHAKQCPEYGQWHALAYESFANDYYLGIWRSHEDSEFVLGHNSYGLEEGTLAGSPGLFKIYVLSPKITIVLKFKMSRTELEDSTLSDHPLDFPQTANHRDSGDLRTRHASLQNQFNALQHHLPSPSPNNDQFTFRINGLTVDQTYLVNQIVLENLHADGLLVFASKDAMLPTAKRYDTPEGPFPKNNRQAIAVLVSSMIVRRPRVRLGLDDLMLPQRLISREQGRYGQGGPFSASDWGPNDLLFNTLLSNILRGSMNFKTEYDRARYIHRNFPALSSTVHPLVHIIVERMAKAKMLIGAVAARGKDRLEVRFPLGTPTKLVDSLGEEESAHLLKMLSLHVESLNLGWVGEQWDRERTESQKILEQVTLMAYLELLLETDPNLAASLCSSVSFIEVVTSPAQPDETHAGEPEEITPMRDYGPGAFHSGLSANTTPSPPSSPPSSPLSPSKSSRPPTHSLGSLLLPGELDTDTVGGSFSELDSAFDDKLRDVFEGLVEFETEYERALSVEFIEPVLSDASLSKGETKGGADEDRSLSTKRDVPGEGRREFEALYTGTWGTEYDWKTTSVPTENVGPIYMPRGKALGGSTNINLMQLGRAPSAEYDALEAWGNPGWTATEFNKYFKKSQTLAYNETKADEFGLKPNPALYGSGPILNTLPKITADVYPAWAEAYKELGVPFNPNADGGENLGVWPGASAIHNETVTRITSATAYYGPNKGKRNLKVITSAHVSRIIFGNARDGKGVIATGVEYIVDGTNSTTVVHAKKEVILSAGSLMTPQILELSGIGDPKILILSSYRAEDHPSIPFVCEVDGSLESFDGLLTDKERLQRELNLYESREGLLTTVAIYFSFLNLPQFAEEAEKLRSIAQGLEKKEIHPEIKGTLDSWLGRDDISQLELIMIPFFVATAVTPTPSPGKSHFSFTIAVMHPFSRGSVHISSTNPLTLPTINLSWADNDYDIGVLVEGVKLARRLIQAKPLAAIQAKELAPGPSIQTDDQIADYARQHAGTTFHPLGTAAMLPREKGGVVDHNLRVYGTKNLRVVDASIIPVQIGAHPTATIYAIAEKAADLIKSGH</sequence>
<comment type="catalytic activity">
    <reaction evidence="16">
        <text>a pyranoside + acceptor = a pyranosid-3-ulose + reduced acceptor.</text>
        <dbReference type="EC" id="1.1.99.29"/>
    </reaction>
</comment>
<dbReference type="Gene3D" id="3.50.50.60">
    <property type="entry name" value="FAD/NAD(P)-binding domain"/>
    <property type="match status" value="1"/>
</dbReference>
<dbReference type="PROSITE" id="PS00624">
    <property type="entry name" value="GMC_OXRED_2"/>
    <property type="match status" value="1"/>
</dbReference>
<comment type="caution">
    <text evidence="21">The sequence shown here is derived from an EMBL/GenBank/DDBJ whole genome shotgun (WGS) entry which is preliminary data.</text>
</comment>
<keyword evidence="18" id="KW-0175">Coiled coil</keyword>
<dbReference type="PANTHER" id="PTHR11552:SF201">
    <property type="entry name" value="GLUCOSE-METHANOL-CHOLINE OXIDOREDUCTASE N-TERMINAL DOMAIN-CONTAINING PROTEIN"/>
    <property type="match status" value="1"/>
</dbReference>
<dbReference type="Proteomes" id="UP001140091">
    <property type="component" value="Unassembled WGS sequence"/>
</dbReference>
<feature type="domain" description="Glucose-methanol-choline oxidoreductase N-terminal" evidence="20">
    <location>
        <begin position="967"/>
        <end position="981"/>
    </location>
</feature>
<keyword evidence="9" id="KW-0274">FAD</keyword>
<gene>
    <name evidence="21" type="ORF">H1R20_g5070</name>
</gene>
<dbReference type="InterPro" id="IPR000172">
    <property type="entry name" value="GMC_OxRdtase_N"/>
</dbReference>
<dbReference type="Pfam" id="PF05199">
    <property type="entry name" value="GMC_oxred_C"/>
    <property type="match status" value="1"/>
</dbReference>
<evidence type="ECO:0000313" key="22">
    <source>
        <dbReference type="Proteomes" id="UP001140091"/>
    </source>
</evidence>
<comment type="catalytic activity">
    <reaction evidence="13">
        <text>pyranose + acceptor = pyranos-2-ulose + reduced acceptor.</text>
        <dbReference type="EC" id="1.1.99.29"/>
    </reaction>
</comment>